<dbReference type="AlphaFoldDB" id="A0A915ECZ2"/>
<dbReference type="Proteomes" id="UP000887574">
    <property type="component" value="Unplaced"/>
</dbReference>
<organism evidence="2 3">
    <name type="scientific">Ditylenchus dipsaci</name>
    <dbReference type="NCBI Taxonomy" id="166011"/>
    <lineage>
        <taxon>Eukaryota</taxon>
        <taxon>Metazoa</taxon>
        <taxon>Ecdysozoa</taxon>
        <taxon>Nematoda</taxon>
        <taxon>Chromadorea</taxon>
        <taxon>Rhabditida</taxon>
        <taxon>Tylenchina</taxon>
        <taxon>Tylenchomorpha</taxon>
        <taxon>Sphaerularioidea</taxon>
        <taxon>Anguinidae</taxon>
        <taxon>Anguininae</taxon>
        <taxon>Ditylenchus</taxon>
    </lineage>
</organism>
<feature type="site" description="Important for autoinhibition of adenylyltransferase activity" evidence="1">
    <location>
        <position position="101"/>
    </location>
</feature>
<protein>
    <submittedName>
        <fullName evidence="3">Uncharacterized protein</fullName>
    </submittedName>
</protein>
<dbReference type="WBParaSite" id="jg5352">
    <property type="protein sequence ID" value="jg5352"/>
    <property type="gene ID" value="jg5352"/>
</dbReference>
<proteinExistence type="predicted"/>
<reference evidence="3" key="1">
    <citation type="submission" date="2022-11" db="UniProtKB">
        <authorList>
            <consortium name="WormBaseParasite"/>
        </authorList>
    </citation>
    <scope>IDENTIFICATION</scope>
</reference>
<evidence type="ECO:0000256" key="1">
    <source>
        <dbReference type="PIRSR" id="PIRSR640198-3"/>
    </source>
</evidence>
<dbReference type="InterPro" id="IPR036597">
    <property type="entry name" value="Fido-like_dom_sf"/>
</dbReference>
<dbReference type="SUPFAM" id="SSF140931">
    <property type="entry name" value="Fic-like"/>
    <property type="match status" value="1"/>
</dbReference>
<keyword evidence="2" id="KW-1185">Reference proteome</keyword>
<dbReference type="PANTHER" id="PTHR13504">
    <property type="entry name" value="FIDO DOMAIN-CONTAINING PROTEIN DDB_G0283145"/>
    <property type="match status" value="1"/>
</dbReference>
<dbReference type="PANTHER" id="PTHR13504:SF34">
    <property type="entry name" value="PROTEIN ADENYLYLTRANSFERASE FICD"/>
    <property type="match status" value="1"/>
</dbReference>
<evidence type="ECO:0000313" key="3">
    <source>
        <dbReference type="WBParaSite" id="jg5352"/>
    </source>
</evidence>
<evidence type="ECO:0000313" key="2">
    <source>
        <dbReference type="Proteomes" id="UP000887574"/>
    </source>
</evidence>
<accession>A0A915ECZ2</accession>
<name>A0A915ECZ2_9BILA</name>
<dbReference type="InterPro" id="IPR040198">
    <property type="entry name" value="Fido_containing"/>
</dbReference>
<dbReference type="Gene3D" id="1.10.3290.10">
    <property type="entry name" value="Fido-like domain"/>
    <property type="match status" value="1"/>
</dbReference>
<sequence>MERDTHYQLEYGKIMELMDPNNPMPAYRAYSRALVADPANEEAKKCLDEVQPRVDTFLNAKLSELNEAYKLYEAIPRSNPGLNQALKDLYFRHIFETNAIEGNKLTLEETKNTLLFEKPLELKSKDEKEVAGIKEAMQILENPPSIQDVNIEDILWIHGRVLSQADPDIAGKIRDGEVRIGRTEATEEGQLQRVLDDFIGFLNDPHSVDTIHPVELACFAQYYYPLQVPTFNCICREEEGVSHSIDGAINSYNRDSREFVRHLVEQMTNHIQDLISHTWTDSSAAGSFSSSADRKYEGKIINNNYGSFRNPELE</sequence>